<keyword evidence="9" id="KW-1185">Reference proteome</keyword>
<protein>
    <submittedName>
        <fullName evidence="8">MFS transporter</fullName>
    </submittedName>
</protein>
<organism evidence="8 9">
    <name type="scientific">Nocardia puris</name>
    <dbReference type="NCBI Taxonomy" id="208602"/>
    <lineage>
        <taxon>Bacteria</taxon>
        <taxon>Bacillati</taxon>
        <taxon>Actinomycetota</taxon>
        <taxon>Actinomycetes</taxon>
        <taxon>Mycobacteriales</taxon>
        <taxon>Nocardiaceae</taxon>
        <taxon>Nocardia</taxon>
    </lineage>
</organism>
<gene>
    <name evidence="8" type="ORF">DFR74_10731</name>
</gene>
<dbReference type="InterPro" id="IPR020846">
    <property type="entry name" value="MFS_dom"/>
</dbReference>
<keyword evidence="4 6" id="KW-1133">Transmembrane helix</keyword>
<dbReference type="Pfam" id="PF07690">
    <property type="entry name" value="MFS_1"/>
    <property type="match status" value="1"/>
</dbReference>
<evidence type="ECO:0000256" key="2">
    <source>
        <dbReference type="ARBA" id="ARBA00022448"/>
    </source>
</evidence>
<dbReference type="PANTHER" id="PTHR42718:SF9">
    <property type="entry name" value="MAJOR FACILITATOR SUPERFAMILY MULTIDRUG TRANSPORTER MFSC"/>
    <property type="match status" value="1"/>
</dbReference>
<evidence type="ECO:0000256" key="1">
    <source>
        <dbReference type="ARBA" id="ARBA00004651"/>
    </source>
</evidence>
<keyword evidence="2" id="KW-0813">Transport</keyword>
<evidence type="ECO:0000256" key="3">
    <source>
        <dbReference type="ARBA" id="ARBA00022692"/>
    </source>
</evidence>
<dbReference type="GO" id="GO:0005886">
    <property type="term" value="C:plasma membrane"/>
    <property type="evidence" value="ECO:0007669"/>
    <property type="project" value="UniProtKB-SubCell"/>
</dbReference>
<evidence type="ECO:0000256" key="5">
    <source>
        <dbReference type="ARBA" id="ARBA00023136"/>
    </source>
</evidence>
<proteinExistence type="predicted"/>
<dbReference type="SUPFAM" id="SSF103473">
    <property type="entry name" value="MFS general substrate transporter"/>
    <property type="match status" value="1"/>
</dbReference>
<dbReference type="PROSITE" id="PS50850">
    <property type="entry name" value="MFS"/>
    <property type="match status" value="1"/>
</dbReference>
<dbReference type="Gene3D" id="1.20.1720.10">
    <property type="entry name" value="Multidrug resistance protein D"/>
    <property type="match status" value="1"/>
</dbReference>
<dbReference type="AlphaFoldDB" id="A0A366DJ61"/>
<feature type="transmembrane region" description="Helical" evidence="6">
    <location>
        <begin position="81"/>
        <end position="100"/>
    </location>
</feature>
<keyword evidence="5 6" id="KW-0472">Membrane</keyword>
<dbReference type="PANTHER" id="PTHR42718">
    <property type="entry name" value="MAJOR FACILITATOR SUPERFAMILY MULTIDRUG TRANSPORTER MFSC"/>
    <property type="match status" value="1"/>
</dbReference>
<comment type="caution">
    <text evidence="8">The sequence shown here is derived from an EMBL/GenBank/DDBJ whole genome shotgun (WGS) entry which is preliminary data.</text>
</comment>
<keyword evidence="3 6" id="KW-0812">Transmembrane</keyword>
<feature type="transmembrane region" description="Helical" evidence="6">
    <location>
        <begin position="139"/>
        <end position="162"/>
    </location>
</feature>
<feature type="domain" description="Major facilitator superfamily (MFS) profile" evidence="7">
    <location>
        <begin position="15"/>
        <end position="205"/>
    </location>
</feature>
<evidence type="ECO:0000256" key="4">
    <source>
        <dbReference type="ARBA" id="ARBA00022989"/>
    </source>
</evidence>
<comment type="subcellular location">
    <subcellularLocation>
        <location evidence="1">Cell membrane</location>
        <topology evidence="1">Multi-pass membrane protein</topology>
    </subcellularLocation>
</comment>
<feature type="transmembrane region" description="Helical" evidence="6">
    <location>
        <begin position="106"/>
        <end position="127"/>
    </location>
</feature>
<dbReference type="STRING" id="1210090.GCA_001613185_06422"/>
<reference evidence="8 9" key="1">
    <citation type="submission" date="2018-06" db="EMBL/GenBank/DDBJ databases">
        <title>Genomic Encyclopedia of Type Strains, Phase IV (KMG-IV): sequencing the most valuable type-strain genomes for metagenomic binning, comparative biology and taxonomic classification.</title>
        <authorList>
            <person name="Goeker M."/>
        </authorList>
    </citation>
    <scope>NUCLEOTIDE SEQUENCE [LARGE SCALE GENOMIC DNA]</scope>
    <source>
        <strain evidence="8 9">DSM 44599</strain>
    </source>
</reference>
<dbReference type="GO" id="GO:0022857">
    <property type="term" value="F:transmembrane transporter activity"/>
    <property type="evidence" value="ECO:0007669"/>
    <property type="project" value="InterPro"/>
</dbReference>
<sequence length="205" mass="21523">MTTETDPGAARRWLGLIAISLGVALIVVDLTIVNVIVAPIIDDLGITSLEAQWVQESYAIVFAALLPLTGRLADLYGARRLFVIGLVVFGATSLLAALAPSGGFLIGARFLQGIGGAMVLPTSLALVNAGFSGQERGRAFAVWGSTIGAAAAVGPLLGGWLADLSWRWAFGINIPLVLVIGGRRAVRPVWHSWDSRRRRTPPGGC</sequence>
<dbReference type="EMBL" id="QNRE01000007">
    <property type="protein sequence ID" value="RBO89354.1"/>
    <property type="molecule type" value="Genomic_DNA"/>
</dbReference>
<feature type="transmembrane region" description="Helical" evidence="6">
    <location>
        <begin position="12"/>
        <end position="41"/>
    </location>
</feature>
<evidence type="ECO:0000256" key="6">
    <source>
        <dbReference type="SAM" id="Phobius"/>
    </source>
</evidence>
<evidence type="ECO:0000313" key="9">
    <source>
        <dbReference type="Proteomes" id="UP000252586"/>
    </source>
</evidence>
<accession>A0A366DJ61</accession>
<dbReference type="Proteomes" id="UP000252586">
    <property type="component" value="Unassembled WGS sequence"/>
</dbReference>
<name>A0A366DJ61_9NOCA</name>
<dbReference type="CDD" id="cd17321">
    <property type="entry name" value="MFS_MMR_MDR_like"/>
    <property type="match status" value="1"/>
</dbReference>
<dbReference type="InterPro" id="IPR011701">
    <property type="entry name" value="MFS"/>
</dbReference>
<dbReference type="InterPro" id="IPR036259">
    <property type="entry name" value="MFS_trans_sf"/>
</dbReference>
<evidence type="ECO:0000313" key="8">
    <source>
        <dbReference type="EMBL" id="RBO89354.1"/>
    </source>
</evidence>
<evidence type="ECO:0000259" key="7">
    <source>
        <dbReference type="PROSITE" id="PS50850"/>
    </source>
</evidence>
<feature type="transmembrane region" description="Helical" evidence="6">
    <location>
        <begin position="168"/>
        <end position="186"/>
    </location>
</feature>